<evidence type="ECO:0008006" key="4">
    <source>
        <dbReference type="Google" id="ProtNLM"/>
    </source>
</evidence>
<gene>
    <name evidence="2" type="ORF">EDS130_LOCUS10733</name>
</gene>
<keyword evidence="1" id="KW-1133">Transmembrane helix</keyword>
<keyword evidence="1" id="KW-0812">Transmembrane</keyword>
<accession>A0A814B0S5</accession>
<keyword evidence="1" id="KW-0472">Membrane</keyword>
<dbReference type="SUPFAM" id="SSF47240">
    <property type="entry name" value="Ferritin-like"/>
    <property type="match status" value="2"/>
</dbReference>
<evidence type="ECO:0000313" key="2">
    <source>
        <dbReference type="EMBL" id="CAF0920384.1"/>
    </source>
</evidence>
<evidence type="ECO:0000313" key="3">
    <source>
        <dbReference type="Proteomes" id="UP000663852"/>
    </source>
</evidence>
<comment type="caution">
    <text evidence="2">The sequence shown here is derived from an EMBL/GenBank/DDBJ whole genome shotgun (WGS) entry which is preliminary data.</text>
</comment>
<sequence length="595" mass="64332">MSAFNTNNKDEQQSIASAPRNNSIVLIGLCCIGVILFFIAATIVLSLIPLYLSAKAISDNTETVSFNVTYRINNGTLPLGTLSTDNCNAILTDLNTQTKTNQAVSRLTPSISSCTVTGSTTVPTNLVRRRRQTTSEGNVITYICSLKGGGNCRRGSCLGERAQILIASLLQRGIFYITFTGSNGTRFLFSISAISSNYSSSSDASVNDITALNYVLYLTRLQSNLYERFQSQFNETAFISAGYAAQAYTYLNLILSHQRAHINTLVNSIIALAGSAIPACTYNFNSITSVTGYLSAAQQLGQVGANAYVGVISGLTDPSLIELFGQLGDIEARHTVYLSQLVTNSSIGTFPENFTKNASVAETYSATNSYISSCSFTLPQPLTILPGAFTFNGTIPAISSTITNYSRPMYDNDNRVLQLALNTEQMGVALYQTFINTLTNTIYSNMLTYFQLIYQHELAHVAFLRQTLQNRGAAPVATCNYTFTPNITDAASFIAYASIFENLETALYAYTANAVADPLVLTPLAGIFTVEAKHAGFLNNLNGISPFPDILNPTMNSTQVLSILAPNQICGYKLAEPVVSYLLVINATSLPNKKK</sequence>
<dbReference type="Pfam" id="PF13668">
    <property type="entry name" value="Ferritin_2"/>
    <property type="match status" value="2"/>
</dbReference>
<proteinExistence type="predicted"/>
<dbReference type="OrthoDB" id="1001765at2759"/>
<evidence type="ECO:0000256" key="1">
    <source>
        <dbReference type="SAM" id="Phobius"/>
    </source>
</evidence>
<feature type="transmembrane region" description="Helical" evidence="1">
    <location>
        <begin position="24"/>
        <end position="52"/>
    </location>
</feature>
<dbReference type="Proteomes" id="UP000663852">
    <property type="component" value="Unassembled WGS sequence"/>
</dbReference>
<dbReference type="EMBL" id="CAJNOJ010000038">
    <property type="protein sequence ID" value="CAF0920384.1"/>
    <property type="molecule type" value="Genomic_DNA"/>
</dbReference>
<protein>
    <recommendedName>
        <fullName evidence="4">Ferritin-like domain-containing protein</fullName>
    </recommendedName>
</protein>
<dbReference type="InterPro" id="IPR009078">
    <property type="entry name" value="Ferritin-like_SF"/>
</dbReference>
<reference evidence="2" key="1">
    <citation type="submission" date="2021-02" db="EMBL/GenBank/DDBJ databases">
        <authorList>
            <person name="Nowell W R."/>
        </authorList>
    </citation>
    <scope>NUCLEOTIDE SEQUENCE</scope>
</reference>
<dbReference type="CDD" id="cd00657">
    <property type="entry name" value="Ferritin_like"/>
    <property type="match status" value="1"/>
</dbReference>
<organism evidence="2 3">
    <name type="scientific">Adineta ricciae</name>
    <name type="common">Rotifer</name>
    <dbReference type="NCBI Taxonomy" id="249248"/>
    <lineage>
        <taxon>Eukaryota</taxon>
        <taxon>Metazoa</taxon>
        <taxon>Spiralia</taxon>
        <taxon>Gnathifera</taxon>
        <taxon>Rotifera</taxon>
        <taxon>Eurotatoria</taxon>
        <taxon>Bdelloidea</taxon>
        <taxon>Adinetida</taxon>
        <taxon>Adinetidae</taxon>
        <taxon>Adineta</taxon>
    </lineage>
</organism>
<dbReference type="AlphaFoldDB" id="A0A814B0S5"/>
<name>A0A814B0S5_ADIRI</name>